<dbReference type="RefSeq" id="WP_344995553.1">
    <property type="nucleotide sequence ID" value="NZ_BAABFR010000031.1"/>
</dbReference>
<gene>
    <name evidence="5 9" type="primary">recX</name>
    <name evidence="9" type="ORF">GCM10023147_23520</name>
</gene>
<evidence type="ECO:0000256" key="1">
    <source>
        <dbReference type="ARBA" id="ARBA00004496"/>
    </source>
</evidence>
<evidence type="ECO:0000256" key="2">
    <source>
        <dbReference type="ARBA" id="ARBA00009695"/>
    </source>
</evidence>
<protein>
    <recommendedName>
        <fullName evidence="3 5">Regulatory protein RecX</fullName>
    </recommendedName>
</protein>
<accession>A0ABP8JMD2</accession>
<feature type="compositionally biased region" description="Acidic residues" evidence="6">
    <location>
        <begin position="32"/>
        <end position="44"/>
    </location>
</feature>
<dbReference type="Pfam" id="PF02631">
    <property type="entry name" value="RecX_HTH2"/>
    <property type="match status" value="1"/>
</dbReference>
<dbReference type="InterPro" id="IPR053924">
    <property type="entry name" value="RecX_HTH_2nd"/>
</dbReference>
<keyword evidence="4 5" id="KW-0963">Cytoplasm</keyword>
<organism evidence="9 10">
    <name type="scientific">Tsukamurella soli</name>
    <dbReference type="NCBI Taxonomy" id="644556"/>
    <lineage>
        <taxon>Bacteria</taxon>
        <taxon>Bacillati</taxon>
        <taxon>Actinomycetota</taxon>
        <taxon>Actinomycetes</taxon>
        <taxon>Mycobacteriales</taxon>
        <taxon>Tsukamurellaceae</taxon>
        <taxon>Tsukamurella</taxon>
    </lineage>
</organism>
<comment type="function">
    <text evidence="5">Modulates RecA activity.</text>
</comment>
<name>A0ABP8JMD2_9ACTN</name>
<proteinExistence type="inferred from homology"/>
<dbReference type="Pfam" id="PF21982">
    <property type="entry name" value="RecX_HTH1"/>
    <property type="match status" value="1"/>
</dbReference>
<feature type="domain" description="RecX second three-helical" evidence="7">
    <location>
        <begin position="101"/>
        <end position="142"/>
    </location>
</feature>
<dbReference type="PANTHER" id="PTHR33602:SF1">
    <property type="entry name" value="REGULATORY PROTEIN RECX FAMILY PROTEIN"/>
    <property type="match status" value="1"/>
</dbReference>
<evidence type="ECO:0000313" key="10">
    <source>
        <dbReference type="Proteomes" id="UP001500635"/>
    </source>
</evidence>
<feature type="region of interest" description="Disordered" evidence="6">
    <location>
        <begin position="31"/>
        <end position="51"/>
    </location>
</feature>
<comment type="caution">
    <text evidence="9">The sequence shown here is derived from an EMBL/GenBank/DDBJ whole genome shotgun (WGS) entry which is preliminary data.</text>
</comment>
<dbReference type="InterPro" id="IPR003783">
    <property type="entry name" value="Regulatory_RecX"/>
</dbReference>
<feature type="domain" description="RecX first three-helical" evidence="8">
    <location>
        <begin position="55"/>
        <end position="93"/>
    </location>
</feature>
<keyword evidence="10" id="KW-1185">Reference proteome</keyword>
<evidence type="ECO:0000256" key="5">
    <source>
        <dbReference type="HAMAP-Rule" id="MF_01114"/>
    </source>
</evidence>
<reference evidence="10" key="1">
    <citation type="journal article" date="2019" name="Int. J. Syst. Evol. Microbiol.">
        <title>The Global Catalogue of Microorganisms (GCM) 10K type strain sequencing project: providing services to taxonomists for standard genome sequencing and annotation.</title>
        <authorList>
            <consortium name="The Broad Institute Genomics Platform"/>
            <consortium name="The Broad Institute Genome Sequencing Center for Infectious Disease"/>
            <person name="Wu L."/>
            <person name="Ma J."/>
        </authorList>
    </citation>
    <scope>NUCLEOTIDE SEQUENCE [LARGE SCALE GENOMIC DNA]</scope>
    <source>
        <strain evidence="10">JCM 17688</strain>
    </source>
</reference>
<dbReference type="Proteomes" id="UP001500635">
    <property type="component" value="Unassembled WGS sequence"/>
</dbReference>
<comment type="similarity">
    <text evidence="2 5">Belongs to the RecX family.</text>
</comment>
<dbReference type="InterPro" id="IPR036388">
    <property type="entry name" value="WH-like_DNA-bd_sf"/>
</dbReference>
<dbReference type="Gene3D" id="1.10.10.10">
    <property type="entry name" value="Winged helix-like DNA-binding domain superfamily/Winged helix DNA-binding domain"/>
    <property type="match status" value="2"/>
</dbReference>
<dbReference type="PANTHER" id="PTHR33602">
    <property type="entry name" value="REGULATORY PROTEIN RECX FAMILY PROTEIN"/>
    <property type="match status" value="1"/>
</dbReference>
<evidence type="ECO:0000256" key="3">
    <source>
        <dbReference type="ARBA" id="ARBA00018111"/>
    </source>
</evidence>
<comment type="subcellular location">
    <subcellularLocation>
        <location evidence="1 5">Cytoplasm</location>
    </subcellularLocation>
</comment>
<evidence type="ECO:0000256" key="4">
    <source>
        <dbReference type="ARBA" id="ARBA00022490"/>
    </source>
</evidence>
<sequence length="224" mass="24462">MHIVAAGGRFEPVGEAAPDLSVAAPDRSVADLDSEVVPDSEPLDPGETVRREGQARDLIYRALAARDHSTAELRTKLAKRGFDEDLAERVLAKFVHAGLVDDAAFAQRWVESRHRYAGRGRRALAMELQRKGVGGAAAAEALDQVSRDDERERAAELVERKLARQVVPADRVERDRLVQRLVGMLGRRGYHPSLALSVVLDRIRAAVEDTGDATQAGDAMEEAL</sequence>
<evidence type="ECO:0000256" key="6">
    <source>
        <dbReference type="SAM" id="MobiDB-lite"/>
    </source>
</evidence>
<dbReference type="InterPro" id="IPR053926">
    <property type="entry name" value="RecX_HTH_1st"/>
</dbReference>
<evidence type="ECO:0000259" key="7">
    <source>
        <dbReference type="Pfam" id="PF02631"/>
    </source>
</evidence>
<dbReference type="HAMAP" id="MF_01114">
    <property type="entry name" value="RecX"/>
    <property type="match status" value="1"/>
</dbReference>
<dbReference type="EMBL" id="BAABFR010000031">
    <property type="protein sequence ID" value="GAA4393092.1"/>
    <property type="molecule type" value="Genomic_DNA"/>
</dbReference>
<evidence type="ECO:0000313" key="9">
    <source>
        <dbReference type="EMBL" id="GAA4393092.1"/>
    </source>
</evidence>
<evidence type="ECO:0000259" key="8">
    <source>
        <dbReference type="Pfam" id="PF21982"/>
    </source>
</evidence>